<dbReference type="EMBL" id="AP028212">
    <property type="protein sequence ID" value="BEI87977.1"/>
    <property type="molecule type" value="Genomic_DNA"/>
</dbReference>
<accession>A0AA48I872</accession>
<reference evidence="1" key="1">
    <citation type="journal article" date="2023" name="BMC Genomics">
        <title>Chromosome-level genome assemblies of Cutaneotrichosporon spp. (Trichosporonales, Basidiomycota) reveal imbalanced evolution between nucleotide sequences and chromosome synteny.</title>
        <authorList>
            <person name="Kobayashi Y."/>
            <person name="Kayamori A."/>
            <person name="Aoki K."/>
            <person name="Shiwa Y."/>
            <person name="Matsutani M."/>
            <person name="Fujita N."/>
            <person name="Sugita T."/>
            <person name="Iwasaki W."/>
            <person name="Tanaka N."/>
            <person name="Takashima M."/>
        </authorList>
    </citation>
    <scope>NUCLEOTIDE SEQUENCE</scope>
    <source>
        <strain evidence="1">HIS019</strain>
    </source>
</reference>
<dbReference type="AlphaFoldDB" id="A0AA48I872"/>
<dbReference type="RefSeq" id="XP_060453243.1">
    <property type="nucleotide sequence ID" value="XM_060603177.1"/>
</dbReference>
<protein>
    <submittedName>
        <fullName evidence="1">Uncharacterized protein</fullName>
    </submittedName>
</protein>
<name>A0AA48I872_9TREE</name>
<keyword evidence="2" id="KW-1185">Reference proteome</keyword>
<evidence type="ECO:0000313" key="1">
    <source>
        <dbReference type="EMBL" id="BEI87977.1"/>
    </source>
</evidence>
<dbReference type="GeneID" id="85491848"/>
<dbReference type="Proteomes" id="UP001233271">
    <property type="component" value="Chromosome 1"/>
</dbReference>
<gene>
    <name evidence="1" type="ORF">CcaverHIS019_0106950</name>
</gene>
<sequence length="121" mass="13546">MLPPVPIHRRQAPKGVRARGWQAAAVRDHLVGKLNKAEEGLVSPLPLSTRDLVYMFEGYLNNGCTAARVEILRYRAMAVRMQMPKLGTLPPSLQLPKAIRTHLQVMDEVIRRAENKVIEGA</sequence>
<proteinExistence type="predicted"/>
<organism evidence="1 2">
    <name type="scientific">Cutaneotrichosporon cavernicola</name>
    <dbReference type="NCBI Taxonomy" id="279322"/>
    <lineage>
        <taxon>Eukaryota</taxon>
        <taxon>Fungi</taxon>
        <taxon>Dikarya</taxon>
        <taxon>Basidiomycota</taxon>
        <taxon>Agaricomycotina</taxon>
        <taxon>Tremellomycetes</taxon>
        <taxon>Trichosporonales</taxon>
        <taxon>Trichosporonaceae</taxon>
        <taxon>Cutaneotrichosporon</taxon>
    </lineage>
</organism>
<evidence type="ECO:0000313" key="2">
    <source>
        <dbReference type="Proteomes" id="UP001233271"/>
    </source>
</evidence>
<dbReference type="KEGG" id="ccac:CcaHIS019_0106950"/>